<dbReference type="GO" id="GO:0030288">
    <property type="term" value="C:outer membrane-bounded periplasmic space"/>
    <property type="evidence" value="ECO:0007669"/>
    <property type="project" value="TreeGrafter"/>
</dbReference>
<dbReference type="CDD" id="cd01539">
    <property type="entry name" value="PBP1_GGBP"/>
    <property type="match status" value="1"/>
</dbReference>
<accession>A0A4R3JCN4</accession>
<dbReference type="PANTHER" id="PTHR30036:SF2">
    <property type="entry name" value="D-GALACTOSE_METHYL-GALACTOSIDE BINDING PERIPLASMIC PROTEIN MGLB"/>
    <property type="match status" value="1"/>
</dbReference>
<dbReference type="GO" id="GO:0030246">
    <property type="term" value="F:carbohydrate binding"/>
    <property type="evidence" value="ECO:0007669"/>
    <property type="project" value="InterPro"/>
</dbReference>
<evidence type="ECO:0000313" key="12">
    <source>
        <dbReference type="EMBL" id="GBU05023.1"/>
    </source>
</evidence>
<dbReference type="InterPro" id="IPR044085">
    <property type="entry name" value="MglB-like_PBP1"/>
</dbReference>
<feature type="domain" description="Periplasmic binding protein" evidence="11">
    <location>
        <begin position="43"/>
        <end position="314"/>
    </location>
</feature>
<evidence type="ECO:0000313" key="14">
    <source>
        <dbReference type="Proteomes" id="UP000294613"/>
    </source>
</evidence>
<protein>
    <recommendedName>
        <fullName evidence="9">D-galactose/methyl-galactoside binding periplasmic protein MglB</fullName>
    </recommendedName>
</protein>
<evidence type="ECO:0000256" key="4">
    <source>
        <dbReference type="ARBA" id="ARBA00022723"/>
    </source>
</evidence>
<sequence>MKKKIVCGMLCAAMSLSLLAGCGGGSDEGGKDAKKDGDAIKLGVLVYKYDDTYISTVRSAIEKYAKEADVEIKLDMQDGQGDQSKQNDQLDVLISKGVDALLINAVDTGSAQGLADKAKAADIPAVFFNREPAKEVVESCEGIFVGTTASEAGVMQGDMLADMYEADKEAIDKNGDGKIQYIVFKGEPGNPEAEARTEYAVKQAEERGLVMDNMGIEPLVANWMTDQAQTQMEAQMSANGDKIEAVFCNNDDMALGAIAGINGKSDAPVFGVDATEAGMEAIKSGKMAGTVKQDGDAMGKALVAIGANAAQGKDFIEGTDYEMAEDGFSVRIPYAPITK</sequence>
<evidence type="ECO:0000256" key="3">
    <source>
        <dbReference type="ARBA" id="ARBA00022597"/>
    </source>
</evidence>
<dbReference type="PANTHER" id="PTHR30036">
    <property type="entry name" value="D-XYLOSE-BINDING PERIPLASMIC PROTEIN"/>
    <property type="match status" value="1"/>
</dbReference>
<dbReference type="RefSeq" id="WP_008976591.1">
    <property type="nucleotide sequence ID" value="NZ_BHEO01000008.1"/>
</dbReference>
<comment type="subcellular location">
    <subcellularLocation>
        <location evidence="1">Cell envelope</location>
    </subcellularLocation>
</comment>
<reference evidence="12 15" key="1">
    <citation type="journal article" date="2018" name="Int. J. Syst. Evol. Microbiol.">
        <title>Draft Genome Sequence of Faecalimonas umbilicata JCM 30896T, an Acetate-Producing Bacterium Isolated from Human Feces.</title>
        <authorList>
            <person name="Sakamoto M."/>
            <person name="Ikeyama N."/>
            <person name="Yuki M."/>
            <person name="Ohkuma M."/>
        </authorList>
    </citation>
    <scope>NUCLEOTIDE SEQUENCE [LARGE SCALE GENOMIC DNA]</scope>
    <source>
        <strain evidence="12 15">EGH7</strain>
    </source>
</reference>
<evidence type="ECO:0000313" key="13">
    <source>
        <dbReference type="EMBL" id="TCS62440.1"/>
    </source>
</evidence>
<dbReference type="Proteomes" id="UP000702954">
    <property type="component" value="Unassembled WGS sequence"/>
</dbReference>
<evidence type="ECO:0000313" key="15">
    <source>
        <dbReference type="Proteomes" id="UP000702954"/>
    </source>
</evidence>
<dbReference type="Pfam" id="PF13407">
    <property type="entry name" value="Peripla_BP_4"/>
    <property type="match status" value="1"/>
</dbReference>
<dbReference type="AlphaFoldDB" id="A0A4R3JCN4"/>
<organism evidence="13 14">
    <name type="scientific">Faecalimonas umbilicata</name>
    <dbReference type="NCBI Taxonomy" id="1912855"/>
    <lineage>
        <taxon>Bacteria</taxon>
        <taxon>Bacillati</taxon>
        <taxon>Bacillota</taxon>
        <taxon>Clostridia</taxon>
        <taxon>Lachnospirales</taxon>
        <taxon>Lachnospiraceae</taxon>
        <taxon>Faecalimonas</taxon>
    </lineage>
</organism>
<keyword evidence="7" id="KW-0106">Calcium</keyword>
<feature type="chain" id="PRO_5039728810" description="D-galactose/methyl-galactoside binding periplasmic protein MglB" evidence="10">
    <location>
        <begin position="21"/>
        <end position="339"/>
    </location>
</feature>
<reference evidence="13 14" key="2">
    <citation type="submission" date="2019-03" db="EMBL/GenBank/DDBJ databases">
        <title>Genomic Encyclopedia of Type Strains, Phase IV (KMG-IV): sequencing the most valuable type-strain genomes for metagenomic binning, comparative biology and taxonomic classification.</title>
        <authorList>
            <person name="Goeker M."/>
        </authorList>
    </citation>
    <scope>NUCLEOTIDE SEQUENCE [LARGE SCALE GENOMIC DNA]</scope>
    <source>
        <strain evidence="13 14">DSM 103426</strain>
    </source>
</reference>
<evidence type="ECO:0000256" key="7">
    <source>
        <dbReference type="ARBA" id="ARBA00022837"/>
    </source>
</evidence>
<evidence type="ECO:0000256" key="10">
    <source>
        <dbReference type="SAM" id="SignalP"/>
    </source>
</evidence>
<evidence type="ECO:0000256" key="6">
    <source>
        <dbReference type="ARBA" id="ARBA00022764"/>
    </source>
</evidence>
<name>A0A4R3JCN4_9FIRM</name>
<keyword evidence="5 10" id="KW-0732">Signal</keyword>
<dbReference type="InterPro" id="IPR050555">
    <property type="entry name" value="Bact_Solute-Bind_Prot2"/>
</dbReference>
<evidence type="ECO:0000256" key="9">
    <source>
        <dbReference type="ARBA" id="ARBA00034344"/>
    </source>
</evidence>
<evidence type="ECO:0000256" key="8">
    <source>
        <dbReference type="ARBA" id="ARBA00034323"/>
    </source>
</evidence>
<evidence type="ECO:0000259" key="11">
    <source>
        <dbReference type="Pfam" id="PF13407"/>
    </source>
</evidence>
<dbReference type="SUPFAM" id="SSF53822">
    <property type="entry name" value="Periplasmic binding protein-like I"/>
    <property type="match status" value="1"/>
</dbReference>
<dbReference type="InterPro" id="IPR025997">
    <property type="entry name" value="SBP_2_dom"/>
</dbReference>
<dbReference type="GO" id="GO:0046872">
    <property type="term" value="F:metal ion binding"/>
    <property type="evidence" value="ECO:0007669"/>
    <property type="project" value="UniProtKB-KW"/>
</dbReference>
<keyword evidence="4" id="KW-0479">Metal-binding</keyword>
<proteinExistence type="predicted"/>
<keyword evidence="15" id="KW-1185">Reference proteome</keyword>
<keyword evidence="3" id="KW-0762">Sugar transport</keyword>
<dbReference type="EMBL" id="SLZV01000032">
    <property type="protein sequence ID" value="TCS62440.1"/>
    <property type="molecule type" value="Genomic_DNA"/>
</dbReference>
<evidence type="ECO:0000256" key="1">
    <source>
        <dbReference type="ARBA" id="ARBA00004196"/>
    </source>
</evidence>
<evidence type="ECO:0000256" key="2">
    <source>
        <dbReference type="ARBA" id="ARBA00022448"/>
    </source>
</evidence>
<dbReference type="Gene3D" id="3.40.50.2300">
    <property type="match status" value="2"/>
</dbReference>
<feature type="signal peptide" evidence="10">
    <location>
        <begin position="1"/>
        <end position="20"/>
    </location>
</feature>
<dbReference type="EMBL" id="BHEO01000008">
    <property type="protein sequence ID" value="GBU05023.1"/>
    <property type="molecule type" value="Genomic_DNA"/>
</dbReference>
<dbReference type="InterPro" id="IPR028082">
    <property type="entry name" value="Peripla_BP_I"/>
</dbReference>
<gene>
    <name evidence="12" type="primary">mglB_2</name>
    <name evidence="13" type="ORF">EDD74_13211</name>
    <name evidence="12" type="ORF">FAEUMB_15640</name>
</gene>
<comment type="caution">
    <text evidence="13">The sequence shown here is derived from an EMBL/GenBank/DDBJ whole genome shotgun (WGS) entry which is preliminary data.</text>
</comment>
<dbReference type="Proteomes" id="UP000294613">
    <property type="component" value="Unassembled WGS sequence"/>
</dbReference>
<evidence type="ECO:0000256" key="5">
    <source>
        <dbReference type="ARBA" id="ARBA00022729"/>
    </source>
</evidence>
<comment type="subunit">
    <text evidence="8">The ABC transporter complex is composed of one ATP-binding protein (MglA), two transmembrane proteins (MglC) and a solute-binding protein (MglB).</text>
</comment>
<dbReference type="PROSITE" id="PS51257">
    <property type="entry name" value="PROKAR_LIPOPROTEIN"/>
    <property type="match status" value="1"/>
</dbReference>
<keyword evidence="6" id="KW-0574">Periplasm</keyword>
<keyword evidence="2" id="KW-0813">Transport</keyword>